<dbReference type="AlphaFoldDB" id="A0A2Z7CDG5"/>
<sequence>MDHEGMVSMFEALVESDLSGFLGCSSALFEAALVEFLHNASVRDGIVLLQKPLKSGEDNDMSGFKQPSNIIESAEAEEIDIEPVDTEELSLAKDVATMTESEDTGSKSKALELTVSTTSDEESMSLEDILKQIQPDVMLPSVTAAEITRIKFERSIDIPKFHEGDWYKVSLPQIVTADKGKSPLIEDTIKGHPTREMFSLIYLELVKDIIVKEKQFLAWAETDSLETAVRRREFWLPSPTLSSWSLCWLRTKTMVDGSWVIQEANELWKRLPKRPVSLEIELSPQRQFDDNLAPDFFEPLAQLRALVNQISTERGQKRDDSEKLKDMLLLEILSLEKKVTEMLAAVATCLDDIRKDVDETKATLSNALLEFHAQAQENYNNLFSQLGELVAYNNRGGNDKKGEGGSSGRGTQHPPRDGGGSGSRSEPSRKRGSSGSRQKSWRYWLNE</sequence>
<dbReference type="EMBL" id="KQ996431">
    <property type="protein sequence ID" value="KZV45072.1"/>
    <property type="molecule type" value="Genomic_DNA"/>
</dbReference>
<evidence type="ECO:0008006" key="4">
    <source>
        <dbReference type="Google" id="ProtNLM"/>
    </source>
</evidence>
<reference evidence="2 3" key="1">
    <citation type="journal article" date="2015" name="Proc. Natl. Acad. Sci. U.S.A.">
        <title>The resurrection genome of Boea hygrometrica: A blueprint for survival of dehydration.</title>
        <authorList>
            <person name="Xiao L."/>
            <person name="Yang G."/>
            <person name="Zhang L."/>
            <person name="Yang X."/>
            <person name="Zhao S."/>
            <person name="Ji Z."/>
            <person name="Zhou Q."/>
            <person name="Hu M."/>
            <person name="Wang Y."/>
            <person name="Chen M."/>
            <person name="Xu Y."/>
            <person name="Jin H."/>
            <person name="Xiao X."/>
            <person name="Hu G."/>
            <person name="Bao F."/>
            <person name="Hu Y."/>
            <person name="Wan P."/>
            <person name="Li L."/>
            <person name="Deng X."/>
            <person name="Kuang T."/>
            <person name="Xiang C."/>
            <person name="Zhu J.K."/>
            <person name="Oliver M.J."/>
            <person name="He Y."/>
        </authorList>
    </citation>
    <scope>NUCLEOTIDE SEQUENCE [LARGE SCALE GENOMIC DNA]</scope>
    <source>
        <strain evidence="3">cv. XS01</strain>
    </source>
</reference>
<evidence type="ECO:0000313" key="3">
    <source>
        <dbReference type="Proteomes" id="UP000250235"/>
    </source>
</evidence>
<keyword evidence="3" id="KW-1185">Reference proteome</keyword>
<name>A0A2Z7CDG5_9LAMI</name>
<feature type="region of interest" description="Disordered" evidence="1">
    <location>
        <begin position="394"/>
        <end position="447"/>
    </location>
</feature>
<gene>
    <name evidence="2" type="ORF">F511_28849</name>
</gene>
<evidence type="ECO:0000256" key="1">
    <source>
        <dbReference type="SAM" id="MobiDB-lite"/>
    </source>
</evidence>
<feature type="compositionally biased region" description="Low complexity" evidence="1">
    <location>
        <begin position="433"/>
        <end position="447"/>
    </location>
</feature>
<dbReference type="Proteomes" id="UP000250235">
    <property type="component" value="Unassembled WGS sequence"/>
</dbReference>
<accession>A0A2Z7CDG5</accession>
<protein>
    <recommendedName>
        <fullName evidence="4">Splicing factor 3B subunit 1-like</fullName>
    </recommendedName>
</protein>
<evidence type="ECO:0000313" key="2">
    <source>
        <dbReference type="EMBL" id="KZV45072.1"/>
    </source>
</evidence>
<organism evidence="2 3">
    <name type="scientific">Dorcoceras hygrometricum</name>
    <dbReference type="NCBI Taxonomy" id="472368"/>
    <lineage>
        <taxon>Eukaryota</taxon>
        <taxon>Viridiplantae</taxon>
        <taxon>Streptophyta</taxon>
        <taxon>Embryophyta</taxon>
        <taxon>Tracheophyta</taxon>
        <taxon>Spermatophyta</taxon>
        <taxon>Magnoliopsida</taxon>
        <taxon>eudicotyledons</taxon>
        <taxon>Gunneridae</taxon>
        <taxon>Pentapetalae</taxon>
        <taxon>asterids</taxon>
        <taxon>lamiids</taxon>
        <taxon>Lamiales</taxon>
        <taxon>Gesneriaceae</taxon>
        <taxon>Didymocarpoideae</taxon>
        <taxon>Trichosporeae</taxon>
        <taxon>Loxocarpinae</taxon>
        <taxon>Dorcoceras</taxon>
    </lineage>
</organism>
<proteinExistence type="predicted"/>